<accession>I1NHI6</accession>
<dbReference type="STRING" id="3847.I1NHI6"/>
<dbReference type="PaxDb" id="3847-GLYMA20G32410.1"/>
<dbReference type="EnsemblPlants" id="KRG91968">
    <property type="protein sequence ID" value="KRG91968"/>
    <property type="gene ID" value="GLYMA_20G183200"/>
</dbReference>
<dbReference type="HOGENOM" id="CLU_070436_0_0_1"/>
<sequence length="227" mass="25433">MHEFSIVDGFVEISECMAEMTKYVVNEPSVGLFLSNIMLKMKYPISSKLKKMLRFGGLFHDASINERIKKSLITMETKQPKRGLIRPAASSHSERASFLGNTAFYAQEGNEKRSNYFSNVLNGDSLILGDQQIPWMRSHRCNPNLPLSVTSVSVTSSFQAAETDELPVSSQVEEEPQHEQTDLLILALISCQYQKDFKANKEAKLAEWLDGTGDLDDNCGTGDEKRS</sequence>
<reference evidence="1 2" key="1">
    <citation type="journal article" date="2010" name="Nature">
        <title>Genome sequence of the palaeopolyploid soybean.</title>
        <authorList>
            <person name="Schmutz J."/>
            <person name="Cannon S.B."/>
            <person name="Schlueter J."/>
            <person name="Ma J."/>
            <person name="Mitros T."/>
            <person name="Nelson W."/>
            <person name="Hyten D.L."/>
            <person name="Song Q."/>
            <person name="Thelen J.J."/>
            <person name="Cheng J."/>
            <person name="Xu D."/>
            <person name="Hellsten U."/>
            <person name="May G.D."/>
            <person name="Yu Y."/>
            <person name="Sakurai T."/>
            <person name="Umezawa T."/>
            <person name="Bhattacharyya M.K."/>
            <person name="Sandhu D."/>
            <person name="Valliyodan B."/>
            <person name="Lindquist E."/>
            <person name="Peto M."/>
            <person name="Grant D."/>
            <person name="Shu S."/>
            <person name="Goodstein D."/>
            <person name="Barry K."/>
            <person name="Futrell-Griggs M."/>
            <person name="Abernathy B."/>
            <person name="Du J."/>
            <person name="Tian Z."/>
            <person name="Zhu L."/>
            <person name="Gill N."/>
            <person name="Joshi T."/>
            <person name="Libault M."/>
            <person name="Sethuraman A."/>
            <person name="Zhang X.-C."/>
            <person name="Shinozaki K."/>
            <person name="Nguyen H.T."/>
            <person name="Wing R.A."/>
            <person name="Cregan P."/>
            <person name="Specht J."/>
            <person name="Grimwood J."/>
            <person name="Rokhsar D."/>
            <person name="Stacey G."/>
            <person name="Shoemaker R.C."/>
            <person name="Jackson S.A."/>
        </authorList>
    </citation>
    <scope>NUCLEOTIDE SEQUENCE</scope>
    <source>
        <strain evidence="2">cv. Williams 82</strain>
        <tissue evidence="1">Callus</tissue>
    </source>
</reference>
<dbReference type="InParanoid" id="I1NHI6"/>
<dbReference type="EMBL" id="CM000853">
    <property type="protein sequence ID" value="KRG91968.1"/>
    <property type="molecule type" value="Genomic_DNA"/>
</dbReference>
<proteinExistence type="predicted"/>
<evidence type="ECO:0000313" key="3">
    <source>
        <dbReference type="Proteomes" id="UP000008827"/>
    </source>
</evidence>
<evidence type="ECO:0000313" key="2">
    <source>
        <dbReference type="EnsemblPlants" id="KRG91968"/>
    </source>
</evidence>
<dbReference type="FunCoup" id="I1NHI6">
    <property type="interactions" value="2308"/>
</dbReference>
<reference evidence="1" key="3">
    <citation type="submission" date="2018-07" db="EMBL/GenBank/DDBJ databases">
        <title>WGS assembly of Glycine max.</title>
        <authorList>
            <person name="Schmutz J."/>
            <person name="Cannon S."/>
            <person name="Schlueter J."/>
            <person name="Ma J."/>
            <person name="Mitros T."/>
            <person name="Nelson W."/>
            <person name="Hyten D."/>
            <person name="Song Q."/>
            <person name="Thelen J."/>
            <person name="Cheng J."/>
            <person name="Xu D."/>
            <person name="Hellsten U."/>
            <person name="May G."/>
            <person name="Yu Y."/>
            <person name="Sakurai T."/>
            <person name="Umezawa T."/>
            <person name="Bhattacharyya M."/>
            <person name="Sandhu D."/>
            <person name="Valliyodan B."/>
            <person name="Lindquist E."/>
            <person name="Peto M."/>
            <person name="Grant D."/>
            <person name="Shu S."/>
            <person name="Goodstein D."/>
            <person name="Barry K."/>
            <person name="Futrell-Griggs M."/>
            <person name="Abernathy B."/>
            <person name="Du J."/>
            <person name="Tian Z."/>
            <person name="Zhu L."/>
            <person name="Gill N."/>
            <person name="Joshi T."/>
            <person name="Libault M."/>
            <person name="Sethuraman A."/>
            <person name="Zhang X."/>
            <person name="Shinozaki K."/>
            <person name="Nguyen H."/>
            <person name="Wing R."/>
            <person name="Cregan P."/>
            <person name="Specht J."/>
            <person name="Grimwood J."/>
            <person name="Rokhsar D."/>
            <person name="Stacey G."/>
            <person name="Shoemaker R."/>
            <person name="Jackson S."/>
        </authorList>
    </citation>
    <scope>NUCLEOTIDE SEQUENCE</scope>
    <source>
        <tissue evidence="1">Callus</tissue>
    </source>
</reference>
<dbReference type="PANTHER" id="PTHR21146">
    <property type="entry name" value="MEF2B PROTEIN"/>
    <property type="match status" value="1"/>
</dbReference>
<dbReference type="Gramene" id="KRG91968">
    <property type="protein sequence ID" value="KRG91968"/>
    <property type="gene ID" value="GLYMA_20G183200"/>
</dbReference>
<reference evidence="2" key="2">
    <citation type="submission" date="2018-02" db="UniProtKB">
        <authorList>
            <consortium name="EnsemblPlants"/>
        </authorList>
    </citation>
    <scope>IDENTIFICATION</scope>
    <source>
        <strain evidence="2">Williams 82</strain>
    </source>
</reference>
<dbReference type="Proteomes" id="UP000008827">
    <property type="component" value="Chromosome 20"/>
</dbReference>
<organism evidence="1">
    <name type="scientific">Glycine max</name>
    <name type="common">Soybean</name>
    <name type="synonym">Glycine hispida</name>
    <dbReference type="NCBI Taxonomy" id="3847"/>
    <lineage>
        <taxon>Eukaryota</taxon>
        <taxon>Viridiplantae</taxon>
        <taxon>Streptophyta</taxon>
        <taxon>Embryophyta</taxon>
        <taxon>Tracheophyta</taxon>
        <taxon>Spermatophyta</taxon>
        <taxon>Magnoliopsida</taxon>
        <taxon>eudicotyledons</taxon>
        <taxon>Gunneridae</taxon>
        <taxon>Pentapetalae</taxon>
        <taxon>rosids</taxon>
        <taxon>fabids</taxon>
        <taxon>Fabales</taxon>
        <taxon>Fabaceae</taxon>
        <taxon>Papilionoideae</taxon>
        <taxon>50 kb inversion clade</taxon>
        <taxon>NPAAA clade</taxon>
        <taxon>indigoferoid/millettioid clade</taxon>
        <taxon>Phaseoleae</taxon>
        <taxon>Glycine</taxon>
        <taxon>Glycine subgen. Soja</taxon>
    </lineage>
</organism>
<dbReference type="AlphaFoldDB" id="I1NHI6"/>
<dbReference type="eggNOG" id="KOG4523">
    <property type="taxonomic scope" value="Eukaryota"/>
</dbReference>
<dbReference type="PANTHER" id="PTHR21146:SF2">
    <property type="entry name" value="MEF2BNB-LIKE PROTEIN"/>
    <property type="match status" value="1"/>
</dbReference>
<name>I1NHI6_SOYBN</name>
<evidence type="ECO:0000313" key="1">
    <source>
        <dbReference type="EMBL" id="KRG91968.1"/>
    </source>
</evidence>
<gene>
    <name evidence="1" type="ORF">GLYMA_20G183200</name>
</gene>
<protein>
    <submittedName>
        <fullName evidence="1 2">Uncharacterized protein</fullName>
    </submittedName>
</protein>
<keyword evidence="3" id="KW-1185">Reference proteome</keyword>
<dbReference type="InterPro" id="IPR019320">
    <property type="entry name" value="BORCS8"/>
</dbReference>